<dbReference type="PROSITE" id="PS51186">
    <property type="entry name" value="GNAT"/>
    <property type="match status" value="1"/>
</dbReference>
<evidence type="ECO:0000259" key="1">
    <source>
        <dbReference type="PROSITE" id="PS51186"/>
    </source>
</evidence>
<protein>
    <submittedName>
        <fullName evidence="2">GNAT family N-acetyltransferase</fullName>
    </submittedName>
</protein>
<comment type="caution">
    <text evidence="2">The sequence shown here is derived from an EMBL/GenBank/DDBJ whole genome shotgun (WGS) entry which is preliminary data.</text>
</comment>
<evidence type="ECO:0000313" key="2">
    <source>
        <dbReference type="EMBL" id="MCO8276290.1"/>
    </source>
</evidence>
<dbReference type="SUPFAM" id="SSF55729">
    <property type="entry name" value="Acyl-CoA N-acyltransferases (Nat)"/>
    <property type="match status" value="1"/>
</dbReference>
<feature type="domain" description="N-acetyltransferase" evidence="1">
    <location>
        <begin position="50"/>
        <end position="185"/>
    </location>
</feature>
<sequence length="185" mass="20401">MGVTVESETLTEDASVLFESRGLRQVFAEDVMRIELDESLPPAPEWPLGVTVASWSGAVAQRFHATYHASFSDRPGFPGDPAEEWIAENEEDEDFLPDCSLLVTLPDLCDAGFITAARDWVVQVGVVPSARRRGLAAALILESLSRQRAADGTHAWLTVNVNNPGAADLYRRLGFTDRGRRARYR</sequence>
<accession>A0ABT1DZH9</accession>
<dbReference type="Pfam" id="PF00583">
    <property type="entry name" value="Acetyltransf_1"/>
    <property type="match status" value="1"/>
</dbReference>
<proteinExistence type="predicted"/>
<name>A0ABT1DZH9_9ACTN</name>
<dbReference type="Gene3D" id="3.40.630.30">
    <property type="match status" value="1"/>
</dbReference>
<gene>
    <name evidence="2" type="ORF">M1L60_37500</name>
</gene>
<evidence type="ECO:0000313" key="3">
    <source>
        <dbReference type="Proteomes" id="UP001523369"/>
    </source>
</evidence>
<organism evidence="2 3">
    <name type="scientific">Paractinoplanes aksuensis</name>
    <dbReference type="NCBI Taxonomy" id="2939490"/>
    <lineage>
        <taxon>Bacteria</taxon>
        <taxon>Bacillati</taxon>
        <taxon>Actinomycetota</taxon>
        <taxon>Actinomycetes</taxon>
        <taxon>Micromonosporales</taxon>
        <taxon>Micromonosporaceae</taxon>
        <taxon>Paractinoplanes</taxon>
    </lineage>
</organism>
<dbReference type="InterPro" id="IPR016181">
    <property type="entry name" value="Acyl_CoA_acyltransferase"/>
</dbReference>
<dbReference type="EMBL" id="JAMYJR010000044">
    <property type="protein sequence ID" value="MCO8276290.1"/>
    <property type="molecule type" value="Genomic_DNA"/>
</dbReference>
<dbReference type="CDD" id="cd04301">
    <property type="entry name" value="NAT_SF"/>
    <property type="match status" value="1"/>
</dbReference>
<keyword evidence="3" id="KW-1185">Reference proteome</keyword>
<reference evidence="2 3" key="1">
    <citation type="submission" date="2022-06" db="EMBL/GenBank/DDBJ databases">
        <title>New Species of the Genus Actinoplanes, ActinopZanes ferrugineus.</title>
        <authorList>
            <person name="Ding P."/>
        </authorList>
    </citation>
    <scope>NUCLEOTIDE SEQUENCE [LARGE SCALE GENOMIC DNA]</scope>
    <source>
        <strain evidence="2 3">TRM88003</strain>
    </source>
</reference>
<dbReference type="InterPro" id="IPR000182">
    <property type="entry name" value="GNAT_dom"/>
</dbReference>
<dbReference type="Proteomes" id="UP001523369">
    <property type="component" value="Unassembled WGS sequence"/>
</dbReference>